<protein>
    <submittedName>
        <fullName evidence="1">Uncharacterized protein</fullName>
    </submittedName>
</protein>
<sequence length="88" mass="9513">MARIEGNPARAQAIFLAHSWLSEDGCPHPIPEEVFKPFEVRGTLDMGGGKAVGKNVLGEAIPAAKHRLLESVKEGEGTQQVNFFEGQN</sequence>
<gene>
    <name evidence="1" type="ORF">US19_C0017G0043</name>
</gene>
<organism evidence="1 2">
    <name type="scientific">Candidatus Daviesbacteria bacterium GW2011_GWB1_36_5</name>
    <dbReference type="NCBI Taxonomy" id="1618426"/>
    <lineage>
        <taxon>Bacteria</taxon>
        <taxon>Candidatus Daviesiibacteriota</taxon>
    </lineage>
</organism>
<proteinExistence type="predicted"/>
<comment type="caution">
    <text evidence="1">The sequence shown here is derived from an EMBL/GenBank/DDBJ whole genome shotgun (WGS) entry which is preliminary data.</text>
</comment>
<evidence type="ECO:0000313" key="1">
    <source>
        <dbReference type="EMBL" id="KKQ09098.1"/>
    </source>
</evidence>
<accession>A0A0G0EQB7</accession>
<reference evidence="1 2" key="1">
    <citation type="journal article" date="2015" name="Nature">
        <title>rRNA introns, odd ribosomes, and small enigmatic genomes across a large radiation of phyla.</title>
        <authorList>
            <person name="Brown C.T."/>
            <person name="Hug L.A."/>
            <person name="Thomas B.C."/>
            <person name="Sharon I."/>
            <person name="Castelle C.J."/>
            <person name="Singh A."/>
            <person name="Wilkins M.J."/>
            <person name="Williams K.H."/>
            <person name="Banfield J.F."/>
        </authorList>
    </citation>
    <scope>NUCLEOTIDE SEQUENCE [LARGE SCALE GENOMIC DNA]</scope>
</reference>
<dbReference type="Proteomes" id="UP000034492">
    <property type="component" value="Unassembled WGS sequence"/>
</dbReference>
<evidence type="ECO:0000313" key="2">
    <source>
        <dbReference type="Proteomes" id="UP000034492"/>
    </source>
</evidence>
<dbReference type="EMBL" id="LBSA01000017">
    <property type="protein sequence ID" value="KKQ09098.1"/>
    <property type="molecule type" value="Genomic_DNA"/>
</dbReference>
<dbReference type="AlphaFoldDB" id="A0A0G0EQB7"/>
<name>A0A0G0EQB7_9BACT</name>